<protein>
    <recommendedName>
        <fullName evidence="8">ABC3 transporter permease C-terminal domain-containing protein</fullName>
    </recommendedName>
</protein>
<evidence type="ECO:0000259" key="8">
    <source>
        <dbReference type="Pfam" id="PF02687"/>
    </source>
</evidence>
<feature type="transmembrane region" description="Helical" evidence="7">
    <location>
        <begin position="407"/>
        <end position="437"/>
    </location>
</feature>
<feature type="transmembrane region" description="Helical" evidence="7">
    <location>
        <begin position="865"/>
        <end position="887"/>
    </location>
</feature>
<dbReference type="PANTHER" id="PTHR30572">
    <property type="entry name" value="MEMBRANE COMPONENT OF TRANSPORTER-RELATED"/>
    <property type="match status" value="1"/>
</dbReference>
<feature type="transmembrane region" description="Helical" evidence="7">
    <location>
        <begin position="550"/>
        <end position="572"/>
    </location>
</feature>
<feature type="transmembrane region" description="Helical" evidence="7">
    <location>
        <begin position="457"/>
        <end position="482"/>
    </location>
</feature>
<dbReference type="InParanoid" id="D6TDX1"/>
<evidence type="ECO:0000256" key="5">
    <source>
        <dbReference type="ARBA" id="ARBA00023136"/>
    </source>
</evidence>
<dbReference type="PANTHER" id="PTHR30572:SF4">
    <property type="entry name" value="ABC TRANSPORTER PERMEASE YTRF"/>
    <property type="match status" value="1"/>
</dbReference>
<keyword evidence="4 7" id="KW-1133">Transmembrane helix</keyword>
<feature type="transmembrane region" description="Helical" evidence="7">
    <location>
        <begin position="509"/>
        <end position="530"/>
    </location>
</feature>
<dbReference type="STRING" id="485913.Krac_11866"/>
<proteinExistence type="inferred from homology"/>
<dbReference type="InterPro" id="IPR003838">
    <property type="entry name" value="ABC3_permease_C"/>
</dbReference>
<dbReference type="Proteomes" id="UP000004508">
    <property type="component" value="Unassembled WGS sequence"/>
</dbReference>
<dbReference type="InterPro" id="IPR050250">
    <property type="entry name" value="Macrolide_Exporter_MacB"/>
</dbReference>
<evidence type="ECO:0000313" key="9">
    <source>
        <dbReference type="EMBL" id="EFH90253.1"/>
    </source>
</evidence>
<comment type="subcellular location">
    <subcellularLocation>
        <location evidence="1">Cell membrane</location>
        <topology evidence="1">Multi-pass membrane protein</topology>
    </subcellularLocation>
</comment>
<reference evidence="9 10" key="1">
    <citation type="journal article" date="2011" name="Stand. Genomic Sci.">
        <title>Non-contiguous finished genome sequence and contextual data of the filamentous soil bacterium Ktedonobacter racemifer type strain (SOSP1-21).</title>
        <authorList>
            <person name="Chang Y.J."/>
            <person name="Land M."/>
            <person name="Hauser L."/>
            <person name="Chertkov O."/>
            <person name="Del Rio T.G."/>
            <person name="Nolan M."/>
            <person name="Copeland A."/>
            <person name="Tice H."/>
            <person name="Cheng J.F."/>
            <person name="Lucas S."/>
            <person name="Han C."/>
            <person name="Goodwin L."/>
            <person name="Pitluck S."/>
            <person name="Ivanova N."/>
            <person name="Ovchinikova G."/>
            <person name="Pati A."/>
            <person name="Chen A."/>
            <person name="Palaniappan K."/>
            <person name="Mavromatis K."/>
            <person name="Liolios K."/>
            <person name="Brettin T."/>
            <person name="Fiebig A."/>
            <person name="Rohde M."/>
            <person name="Abt B."/>
            <person name="Goker M."/>
            <person name="Detter J.C."/>
            <person name="Woyke T."/>
            <person name="Bristow J."/>
            <person name="Eisen J.A."/>
            <person name="Markowitz V."/>
            <person name="Hugenholtz P."/>
            <person name="Kyrpides N.C."/>
            <person name="Klenk H.P."/>
            <person name="Lapidus A."/>
        </authorList>
    </citation>
    <scope>NUCLEOTIDE SEQUENCE [LARGE SCALE GENOMIC DNA]</scope>
    <source>
        <strain evidence="10">DSM 44963</strain>
    </source>
</reference>
<sequence length="983" mass="107630">MTTLTRPHLMTARSRQSELLSMITLALWRLRHSAFMLFMTGLGTVCAVMIICALPVLQVVTTTAALRDLLRATPSNSELMVQVSSRTLASARYAQQSQQLGQPFTQQMTPYLTSAPPQATLQVLNLPVISPLPISHVATFTLMGVNVPEASSHLKVLQGRLPQENTSGPLEIALSQETAHELTKEPLHIGSLFSTNLSSRLDSSSDPTKYTPRALQFRLVGIFQTIENDPYWHGDTLDPTAEGDPPKNIHYPLLLSLPALLKQADRLATHEVPGSQIILEKPFSLYWYRHFDIARISVLQFSDLEQRLHLLQAIYANKFGSNANNQALDISNIFLGGAAISYYNQPGILERLQNRLSVSNIPIFLISGAIAALVLYFVAIMTSLLVGHQANTITMLRSRGASGRQVFLTLATQCLILALLALLLGPLLALALVAFFVPRLLPTSTLDALNVLWPNPLPVLALTPAYALGAIFISLIIMFFALQQALHSNILDQRRQAARASQTPLWQRFYLDVILLVVSLVAYILVLYTSSFPGLLDIGTYLLVISPLRILVPIFLVIALMLLFLRLFPLLLKLVAHLAQRGNSAAPMLAFAQMTRSPQRALQMILLLSLACAFAFMSLIFATTQDTHLTDVTNYQTMSDFSAQISDLGEEPLRDTYARYRSLPGVTSLSIGYVNDGTLTGETPGRLFAIDSQTFAQTTLWQSSNSSKSLSVLMHELAEKSAKANFKDGIPAIVDASTLNNLNLHVGSTFSINGASLGDQTLHLVIIDSVDHIQSLNNSTDAAFNLSNPLPSGVLIDYETMNRYQVQDGGQITTPNMIWMRSQDSSTALKALRNALSDPMLSLVNIEDRRTMIDSLHQDPQTLELLGLILIGTVTAFVLALFGNFVAAWQSARSRLTHFAVLRALGTDACQVAQVLFWEQCTIYGTALVLGIFFAAVLALLVVPNLVFTTTPVSGENTYLGGPSFTRSSILCQHTSSIPPRSG</sequence>
<evidence type="ECO:0000256" key="1">
    <source>
        <dbReference type="ARBA" id="ARBA00004651"/>
    </source>
</evidence>
<gene>
    <name evidence="9" type="ORF">Krac_11866</name>
</gene>
<dbReference type="GO" id="GO:0005886">
    <property type="term" value="C:plasma membrane"/>
    <property type="evidence" value="ECO:0007669"/>
    <property type="project" value="UniProtKB-SubCell"/>
</dbReference>
<dbReference type="AlphaFoldDB" id="D6TDX1"/>
<keyword evidence="10" id="KW-1185">Reference proteome</keyword>
<comment type="caution">
    <text evidence="9">The sequence shown here is derived from an EMBL/GenBank/DDBJ whole genome shotgun (WGS) entry which is preliminary data.</text>
</comment>
<organism evidence="9 10">
    <name type="scientific">Ktedonobacter racemifer DSM 44963</name>
    <dbReference type="NCBI Taxonomy" id="485913"/>
    <lineage>
        <taxon>Bacteria</taxon>
        <taxon>Bacillati</taxon>
        <taxon>Chloroflexota</taxon>
        <taxon>Ktedonobacteria</taxon>
        <taxon>Ktedonobacterales</taxon>
        <taxon>Ktedonobacteraceae</taxon>
        <taxon>Ktedonobacter</taxon>
    </lineage>
</organism>
<feature type="transmembrane region" description="Helical" evidence="7">
    <location>
        <begin position="361"/>
        <end position="386"/>
    </location>
</feature>
<evidence type="ECO:0000256" key="6">
    <source>
        <dbReference type="ARBA" id="ARBA00038076"/>
    </source>
</evidence>
<dbReference type="eggNOG" id="COG0577">
    <property type="taxonomic scope" value="Bacteria"/>
</dbReference>
<dbReference type="Pfam" id="PF02687">
    <property type="entry name" value="FtsX"/>
    <property type="match status" value="1"/>
</dbReference>
<feature type="transmembrane region" description="Helical" evidence="7">
    <location>
        <begin position="923"/>
        <end position="943"/>
    </location>
</feature>
<dbReference type="OrthoDB" id="135040at2"/>
<evidence type="ECO:0000256" key="4">
    <source>
        <dbReference type="ARBA" id="ARBA00022989"/>
    </source>
</evidence>
<feature type="transmembrane region" description="Helical" evidence="7">
    <location>
        <begin position="35"/>
        <end position="57"/>
    </location>
</feature>
<feature type="transmembrane region" description="Helical" evidence="7">
    <location>
        <begin position="601"/>
        <end position="622"/>
    </location>
</feature>
<keyword evidence="2" id="KW-1003">Cell membrane</keyword>
<dbReference type="RefSeq" id="WP_007907448.1">
    <property type="nucleotide sequence ID" value="NZ_ADVG01000001.1"/>
</dbReference>
<feature type="domain" description="ABC3 transporter permease C-terminal" evidence="8">
    <location>
        <begin position="365"/>
        <end position="489"/>
    </location>
</feature>
<evidence type="ECO:0000313" key="10">
    <source>
        <dbReference type="Proteomes" id="UP000004508"/>
    </source>
</evidence>
<comment type="similarity">
    <text evidence="6">Belongs to the ABC-4 integral membrane protein family.</text>
</comment>
<accession>D6TDX1</accession>
<evidence type="ECO:0000256" key="3">
    <source>
        <dbReference type="ARBA" id="ARBA00022692"/>
    </source>
</evidence>
<evidence type="ECO:0000256" key="2">
    <source>
        <dbReference type="ARBA" id="ARBA00022475"/>
    </source>
</evidence>
<dbReference type="GO" id="GO:0022857">
    <property type="term" value="F:transmembrane transporter activity"/>
    <property type="evidence" value="ECO:0007669"/>
    <property type="project" value="TreeGrafter"/>
</dbReference>
<keyword evidence="3 7" id="KW-0812">Transmembrane</keyword>
<dbReference type="EMBL" id="ADVG01000001">
    <property type="protein sequence ID" value="EFH90253.1"/>
    <property type="molecule type" value="Genomic_DNA"/>
</dbReference>
<keyword evidence="5 7" id="KW-0472">Membrane</keyword>
<name>D6TDX1_KTERA</name>
<evidence type="ECO:0000256" key="7">
    <source>
        <dbReference type="SAM" id="Phobius"/>
    </source>
</evidence>